<reference evidence="2" key="1">
    <citation type="journal article" date="2014" name="PLoS ONE">
        <title>Transcriptome-Based Identification of ABC Transporters in the Western Tarnished Plant Bug Lygus hesperus.</title>
        <authorList>
            <person name="Hull J.J."/>
            <person name="Chaney K."/>
            <person name="Geib S.M."/>
            <person name="Fabrick J.A."/>
            <person name="Brent C.S."/>
            <person name="Walsh D."/>
            <person name="Lavine L.C."/>
        </authorList>
    </citation>
    <scope>NUCLEOTIDE SEQUENCE</scope>
</reference>
<evidence type="ECO:0000256" key="1">
    <source>
        <dbReference type="SAM" id="MobiDB-lite"/>
    </source>
</evidence>
<dbReference type="AlphaFoldDB" id="A0A0A9Y5W1"/>
<evidence type="ECO:0000313" key="2">
    <source>
        <dbReference type="EMBL" id="JAG28452.1"/>
    </source>
</evidence>
<accession>A0A0A9Y5W1</accession>
<protein>
    <submittedName>
        <fullName evidence="2">Uncharacterized protein</fullName>
    </submittedName>
</protein>
<reference evidence="2" key="2">
    <citation type="submission" date="2014-07" db="EMBL/GenBank/DDBJ databases">
        <authorList>
            <person name="Hull J."/>
        </authorList>
    </citation>
    <scope>NUCLEOTIDE SEQUENCE</scope>
</reference>
<feature type="region of interest" description="Disordered" evidence="1">
    <location>
        <begin position="50"/>
        <end position="111"/>
    </location>
</feature>
<feature type="non-terminal residue" evidence="2">
    <location>
        <position position="111"/>
    </location>
</feature>
<dbReference type="EMBL" id="GBHO01015152">
    <property type="protein sequence ID" value="JAG28452.1"/>
    <property type="molecule type" value="Transcribed_RNA"/>
</dbReference>
<name>A0A0A9Y5W1_LYGHE</name>
<gene>
    <name evidence="2" type="ORF">CM83_9497</name>
</gene>
<proteinExistence type="predicted"/>
<sequence length="111" mass="12107">GKLIKKSDFYDSYWWIEFELASGLVSKRNSDLDIPCLHLGKKLCFCKKDTSGNDSVGGTRISGSSSNDNLVGGRILNHTVPGPQMVSPNDKLEKVGGRSMGSESIDKQLMN</sequence>
<feature type="non-terminal residue" evidence="2">
    <location>
        <position position="1"/>
    </location>
</feature>
<feature type="compositionally biased region" description="Polar residues" evidence="1">
    <location>
        <begin position="52"/>
        <end position="69"/>
    </location>
</feature>
<organism evidence="2">
    <name type="scientific">Lygus hesperus</name>
    <name type="common">Western plant bug</name>
    <dbReference type="NCBI Taxonomy" id="30085"/>
    <lineage>
        <taxon>Eukaryota</taxon>
        <taxon>Metazoa</taxon>
        <taxon>Ecdysozoa</taxon>
        <taxon>Arthropoda</taxon>
        <taxon>Hexapoda</taxon>
        <taxon>Insecta</taxon>
        <taxon>Pterygota</taxon>
        <taxon>Neoptera</taxon>
        <taxon>Paraneoptera</taxon>
        <taxon>Hemiptera</taxon>
        <taxon>Heteroptera</taxon>
        <taxon>Panheteroptera</taxon>
        <taxon>Cimicomorpha</taxon>
        <taxon>Miridae</taxon>
        <taxon>Mirini</taxon>
        <taxon>Lygus</taxon>
    </lineage>
</organism>